<organism evidence="2 3">
    <name type="scientific">Cyanidioschyzon merolae (strain NIES-3377 / 10D)</name>
    <name type="common">Unicellular red alga</name>
    <dbReference type="NCBI Taxonomy" id="280699"/>
    <lineage>
        <taxon>Eukaryota</taxon>
        <taxon>Rhodophyta</taxon>
        <taxon>Bangiophyceae</taxon>
        <taxon>Cyanidiales</taxon>
        <taxon>Cyanidiaceae</taxon>
        <taxon>Cyanidioschyzon</taxon>
    </lineage>
</organism>
<dbReference type="GeneID" id="16993763"/>
<accession>M1VC34</accession>
<dbReference type="KEGG" id="cme:CYME_CMI137C"/>
<dbReference type="HOGENOM" id="CLU_2253952_0_0_1"/>
<dbReference type="Proteomes" id="UP000007014">
    <property type="component" value="Chromosome 9"/>
</dbReference>
<evidence type="ECO:0000256" key="1">
    <source>
        <dbReference type="SAM" id="MobiDB-lite"/>
    </source>
</evidence>
<evidence type="ECO:0000313" key="3">
    <source>
        <dbReference type="Proteomes" id="UP000007014"/>
    </source>
</evidence>
<dbReference type="Gramene" id="CMI137CT">
    <property type="protein sequence ID" value="CMI137CT"/>
    <property type="gene ID" value="CMI137C"/>
</dbReference>
<name>M1VC34_CYAM1</name>
<dbReference type="EMBL" id="AP006491">
    <property type="protein sequence ID" value="BAM80022.1"/>
    <property type="molecule type" value="Genomic_DNA"/>
</dbReference>
<proteinExistence type="predicted"/>
<feature type="compositionally biased region" description="Basic and acidic residues" evidence="1">
    <location>
        <begin position="83"/>
        <end position="93"/>
    </location>
</feature>
<evidence type="ECO:0000313" key="2">
    <source>
        <dbReference type="EMBL" id="BAM80022.1"/>
    </source>
</evidence>
<sequence length="104" mass="11435">MLIAIWSVMEQALNGRSRRESKPRHFDKRTVSLCEMVTHPPSEAIDARTEFRVQGPPSLQTEETGAPGSASRERCRAAAVECRRVDSHQEGGVDRTNGVGSSLT</sequence>
<reference evidence="2 3" key="1">
    <citation type="journal article" date="2004" name="Nature">
        <title>Genome sequence of the ultrasmall unicellular red alga Cyanidioschyzon merolae 10D.</title>
        <authorList>
            <person name="Matsuzaki M."/>
            <person name="Misumi O."/>
            <person name="Shin-i T."/>
            <person name="Maruyama S."/>
            <person name="Takahara M."/>
            <person name="Miyagishima S."/>
            <person name="Mori T."/>
            <person name="Nishida K."/>
            <person name="Yagisawa F."/>
            <person name="Nishida K."/>
            <person name="Yoshida Y."/>
            <person name="Nishimura Y."/>
            <person name="Nakao S."/>
            <person name="Kobayashi T."/>
            <person name="Momoyama Y."/>
            <person name="Higashiyama T."/>
            <person name="Minoda A."/>
            <person name="Sano M."/>
            <person name="Nomoto H."/>
            <person name="Oishi K."/>
            <person name="Hayashi H."/>
            <person name="Ohta F."/>
            <person name="Nishizaka S."/>
            <person name="Haga S."/>
            <person name="Miura S."/>
            <person name="Morishita T."/>
            <person name="Kabeya Y."/>
            <person name="Terasawa K."/>
            <person name="Suzuki Y."/>
            <person name="Ishii Y."/>
            <person name="Asakawa S."/>
            <person name="Takano H."/>
            <person name="Ohta N."/>
            <person name="Kuroiwa H."/>
            <person name="Tanaka K."/>
            <person name="Shimizu N."/>
            <person name="Sugano S."/>
            <person name="Sato N."/>
            <person name="Nozaki H."/>
            <person name="Ogasawara N."/>
            <person name="Kohara Y."/>
            <person name="Kuroiwa T."/>
        </authorList>
    </citation>
    <scope>NUCLEOTIDE SEQUENCE [LARGE SCALE GENOMIC DNA]</scope>
    <source>
        <strain evidence="2 3">10D</strain>
    </source>
</reference>
<protein>
    <submittedName>
        <fullName evidence="2">Uncharacterized protein</fullName>
    </submittedName>
</protein>
<dbReference type="RefSeq" id="XP_005536308.1">
    <property type="nucleotide sequence ID" value="XM_005536251.1"/>
</dbReference>
<reference evidence="2 3" key="2">
    <citation type="journal article" date="2007" name="BMC Biol.">
        <title>A 100%-complete sequence reveals unusually simple genomic features in the hot-spring red alga Cyanidioschyzon merolae.</title>
        <authorList>
            <person name="Nozaki H."/>
            <person name="Takano H."/>
            <person name="Misumi O."/>
            <person name="Terasawa K."/>
            <person name="Matsuzaki M."/>
            <person name="Maruyama S."/>
            <person name="Nishida K."/>
            <person name="Yagisawa F."/>
            <person name="Yoshida Y."/>
            <person name="Fujiwara T."/>
            <person name="Takio S."/>
            <person name="Tamura K."/>
            <person name="Chung S.J."/>
            <person name="Nakamura S."/>
            <person name="Kuroiwa H."/>
            <person name="Tanaka K."/>
            <person name="Sato N."/>
            <person name="Kuroiwa T."/>
        </authorList>
    </citation>
    <scope>NUCLEOTIDE SEQUENCE [LARGE SCALE GENOMIC DNA]</scope>
    <source>
        <strain evidence="2 3">10D</strain>
    </source>
</reference>
<feature type="region of interest" description="Disordered" evidence="1">
    <location>
        <begin position="83"/>
        <end position="104"/>
    </location>
</feature>
<gene>
    <name evidence="2" type="ORF">CYME_CMI137C</name>
</gene>
<dbReference type="AlphaFoldDB" id="M1VC34"/>
<keyword evidence="3" id="KW-1185">Reference proteome</keyword>